<dbReference type="Gene3D" id="1.10.260.40">
    <property type="entry name" value="lambda repressor-like DNA-binding domains"/>
    <property type="match status" value="1"/>
</dbReference>
<feature type="domain" description="HTH cro/C1-type" evidence="1">
    <location>
        <begin position="34"/>
        <end position="87"/>
    </location>
</feature>
<dbReference type="SUPFAM" id="SSF47413">
    <property type="entry name" value="lambda repressor-like DNA-binding domains"/>
    <property type="match status" value="1"/>
</dbReference>
<evidence type="ECO:0000259" key="1">
    <source>
        <dbReference type="PROSITE" id="PS50943"/>
    </source>
</evidence>
<evidence type="ECO:0000313" key="3">
    <source>
        <dbReference type="Proteomes" id="UP000295285"/>
    </source>
</evidence>
<dbReference type="EMBL" id="SMDG01000032">
    <property type="protein sequence ID" value="TCW45441.1"/>
    <property type="molecule type" value="Genomic_DNA"/>
</dbReference>
<dbReference type="RefSeq" id="WP_131935228.1">
    <property type="nucleotide sequence ID" value="NZ_SMDF01000033.1"/>
</dbReference>
<sequence>MKEDIKEYDISEFMDIPKEYYSISKPKLEITEVIKEALKEKNLSIRNLGKNIGLKHPQIIRVTSANNYNIDTLLKILDGLDLKIEIKPK</sequence>
<dbReference type="GO" id="GO:0003677">
    <property type="term" value="F:DNA binding"/>
    <property type="evidence" value="ECO:0007669"/>
    <property type="project" value="InterPro"/>
</dbReference>
<proteinExistence type="predicted"/>
<protein>
    <recommendedName>
        <fullName evidence="1">HTH cro/C1-type domain-containing protein</fullName>
    </recommendedName>
</protein>
<dbReference type="CDD" id="cd00093">
    <property type="entry name" value="HTH_XRE"/>
    <property type="match status" value="1"/>
</dbReference>
<dbReference type="InterPro" id="IPR010982">
    <property type="entry name" value="Lambda_DNA-bd_dom_sf"/>
</dbReference>
<dbReference type="InterPro" id="IPR001387">
    <property type="entry name" value="Cro/C1-type_HTH"/>
</dbReference>
<dbReference type="Proteomes" id="UP000295285">
    <property type="component" value="Unassembled WGS sequence"/>
</dbReference>
<dbReference type="AlphaFoldDB" id="A0A4R4AZX2"/>
<accession>A0A4R4AZX2</accession>
<dbReference type="SMART" id="SM00530">
    <property type="entry name" value="HTH_XRE"/>
    <property type="match status" value="1"/>
</dbReference>
<evidence type="ECO:0000313" key="2">
    <source>
        <dbReference type="EMBL" id="TCW45441.1"/>
    </source>
</evidence>
<gene>
    <name evidence="2" type="ORF">EC910_13228</name>
</gene>
<name>A0A4R4AZX2_BACTU</name>
<dbReference type="PROSITE" id="PS50943">
    <property type="entry name" value="HTH_CROC1"/>
    <property type="match status" value="1"/>
</dbReference>
<comment type="caution">
    <text evidence="2">The sequence shown here is derived from an EMBL/GenBank/DDBJ whole genome shotgun (WGS) entry which is preliminary data.</text>
</comment>
<reference evidence="2 3" key="1">
    <citation type="submission" date="2019-03" db="EMBL/GenBank/DDBJ databases">
        <title>Above-ground endophytic microbial communities from plants in different locations in the United States.</title>
        <authorList>
            <person name="Frank C."/>
        </authorList>
    </citation>
    <scope>NUCLEOTIDE SEQUENCE [LARGE SCALE GENOMIC DNA]</scope>
    <source>
        <strain evidence="2 3">LP_2_YM</strain>
    </source>
</reference>
<organism evidence="2 3">
    <name type="scientific">Bacillus thuringiensis</name>
    <dbReference type="NCBI Taxonomy" id="1428"/>
    <lineage>
        <taxon>Bacteria</taxon>
        <taxon>Bacillati</taxon>
        <taxon>Bacillota</taxon>
        <taxon>Bacilli</taxon>
        <taxon>Bacillales</taxon>
        <taxon>Bacillaceae</taxon>
        <taxon>Bacillus</taxon>
        <taxon>Bacillus cereus group</taxon>
    </lineage>
</organism>